<evidence type="ECO:0000313" key="2">
    <source>
        <dbReference type="Proteomes" id="UP000594464"/>
    </source>
</evidence>
<sequence>MEQFAITVEDVREAQDSFKAGMTQHEGKEFQEAIESFKKTSSIHAPEGHLEELQKKLRAGKFKLQQESIAYMGCAAVHLSHLVQQLDEDQKEQVPVDSQLTEVFKGW</sequence>
<organism evidence="1 2">
    <name type="scientific">Candidatus Nitrohelix vancouverensis</name>
    <dbReference type="NCBI Taxonomy" id="2705534"/>
    <lineage>
        <taxon>Bacteria</taxon>
        <taxon>Pseudomonadati</taxon>
        <taxon>Nitrospinota/Tectimicrobiota group</taxon>
        <taxon>Nitrospinota</taxon>
        <taxon>Nitrospinia</taxon>
        <taxon>Nitrospinales</taxon>
        <taxon>Nitrospinaceae</taxon>
        <taxon>Candidatus Nitrohelix</taxon>
    </lineage>
</organism>
<gene>
    <name evidence="1" type="ORF">G3M78_09225</name>
</gene>
<dbReference type="EMBL" id="CP048620">
    <property type="protein sequence ID" value="QPJ65563.1"/>
    <property type="molecule type" value="Genomic_DNA"/>
</dbReference>
<dbReference type="AlphaFoldDB" id="A0A7T0C309"/>
<reference evidence="2" key="1">
    <citation type="submission" date="2020-02" db="EMBL/GenBank/DDBJ databases">
        <title>Genomic and physiological characterization of two novel Nitrospinaceae genera.</title>
        <authorList>
            <person name="Mueller A.J."/>
            <person name="Jung M.-Y."/>
            <person name="Strachan C.R."/>
            <person name="Herbold C.W."/>
            <person name="Kirkegaard R.H."/>
            <person name="Daims H."/>
        </authorList>
    </citation>
    <scope>NUCLEOTIDE SEQUENCE [LARGE SCALE GENOMIC DNA]</scope>
</reference>
<dbReference type="KEGG" id="nva:G3M78_09225"/>
<proteinExistence type="predicted"/>
<evidence type="ECO:0000313" key="1">
    <source>
        <dbReference type="EMBL" id="QPJ65563.1"/>
    </source>
</evidence>
<protein>
    <submittedName>
        <fullName evidence="1">Uncharacterized protein</fullName>
    </submittedName>
</protein>
<accession>A0A7T0C309</accession>
<name>A0A7T0C309_9BACT</name>
<dbReference type="Proteomes" id="UP000594464">
    <property type="component" value="Chromosome"/>
</dbReference>